<dbReference type="AlphaFoldDB" id="A0A918ISJ9"/>
<feature type="chain" id="PRO_5038170575" description="Flagella basal body P-ring formation protein FlgA" evidence="4">
    <location>
        <begin position="18"/>
        <end position="144"/>
    </location>
</feature>
<dbReference type="SMART" id="SM00858">
    <property type="entry name" value="SAF"/>
    <property type="match status" value="1"/>
</dbReference>
<name>A0A918ISJ9_9RHOB</name>
<keyword evidence="2 4" id="KW-0732">Signal</keyword>
<dbReference type="InterPro" id="IPR013974">
    <property type="entry name" value="SAF"/>
</dbReference>
<evidence type="ECO:0000313" key="8">
    <source>
        <dbReference type="Proteomes" id="UP000628984"/>
    </source>
</evidence>
<dbReference type="PANTHER" id="PTHR36307:SF1">
    <property type="entry name" value="FLAGELLA BASAL BODY P-RING FORMATION PROTEIN FLGA"/>
    <property type="match status" value="1"/>
</dbReference>
<gene>
    <name evidence="7" type="ORF">GCM10011452_12180</name>
</gene>
<comment type="function">
    <text evidence="4">Involved in the assembly process of the P-ring formation. It may associate with FlgF on the rod constituting a structure essential for the P-ring assembly or may act as a modulator protein for the P-ring assembly.</text>
</comment>
<dbReference type="Proteomes" id="UP000628984">
    <property type="component" value="Unassembled WGS sequence"/>
</dbReference>
<reference evidence="7" key="1">
    <citation type="journal article" date="2014" name="Int. J. Syst. Evol. Microbiol.">
        <title>Complete genome sequence of Corynebacterium casei LMG S-19264T (=DSM 44701T), isolated from a smear-ripened cheese.</title>
        <authorList>
            <consortium name="US DOE Joint Genome Institute (JGI-PGF)"/>
            <person name="Walter F."/>
            <person name="Albersmeier A."/>
            <person name="Kalinowski J."/>
            <person name="Ruckert C."/>
        </authorList>
    </citation>
    <scope>NUCLEOTIDE SEQUENCE</scope>
    <source>
        <strain evidence="7">KCTC 23714</strain>
    </source>
</reference>
<dbReference type="Gene3D" id="3.90.1210.10">
    <property type="entry name" value="Antifreeze-like/N-acetylneuraminic acid synthase C-terminal domain"/>
    <property type="match status" value="1"/>
</dbReference>
<organism evidence="7 8">
    <name type="scientific">Gemmobacter lanyuensis</name>
    <dbReference type="NCBI Taxonomy" id="1054497"/>
    <lineage>
        <taxon>Bacteria</taxon>
        <taxon>Pseudomonadati</taxon>
        <taxon>Pseudomonadota</taxon>
        <taxon>Alphaproteobacteria</taxon>
        <taxon>Rhodobacterales</taxon>
        <taxon>Paracoccaceae</taxon>
        <taxon>Gemmobacter</taxon>
    </lineage>
</organism>
<sequence>MMWRVCLLCLLPALAGAETLVPKRTIRAQSIITAEDLAIAARDTPGALTRPDEAIGLEARVTLYANRPLRPDDLGPASIIDRNAFVLLRYAKGSLQIAAEGRALSRGGIGDVIRVMNLASKTSVSGQIRPDGSVAVGPNPNLSP</sequence>
<evidence type="ECO:0000256" key="5">
    <source>
        <dbReference type="SAM" id="MobiDB-lite"/>
    </source>
</evidence>
<comment type="subcellular location">
    <subcellularLocation>
        <location evidence="1 4">Periplasm</location>
    </subcellularLocation>
</comment>
<dbReference type="GO" id="GO:0044780">
    <property type="term" value="P:bacterial-type flagellum assembly"/>
    <property type="evidence" value="ECO:0007669"/>
    <property type="project" value="InterPro"/>
</dbReference>
<keyword evidence="7" id="KW-0969">Cilium</keyword>
<keyword evidence="8" id="KW-1185">Reference proteome</keyword>
<dbReference type="PANTHER" id="PTHR36307">
    <property type="entry name" value="FLAGELLA BASAL BODY P-RING FORMATION PROTEIN FLGA"/>
    <property type="match status" value="1"/>
</dbReference>
<evidence type="ECO:0000256" key="3">
    <source>
        <dbReference type="ARBA" id="ARBA00022764"/>
    </source>
</evidence>
<comment type="caution">
    <text evidence="7">The sequence shown here is derived from an EMBL/GenBank/DDBJ whole genome shotgun (WGS) entry which is preliminary data.</text>
</comment>
<keyword evidence="7" id="KW-0966">Cell projection</keyword>
<dbReference type="Gene3D" id="2.30.30.760">
    <property type="match status" value="1"/>
</dbReference>
<dbReference type="InterPro" id="IPR039246">
    <property type="entry name" value="Flagellar_FlgA"/>
</dbReference>
<reference evidence="7" key="2">
    <citation type="submission" date="2020-09" db="EMBL/GenBank/DDBJ databases">
        <authorList>
            <person name="Sun Q."/>
            <person name="Kim S."/>
        </authorList>
    </citation>
    <scope>NUCLEOTIDE SEQUENCE</scope>
    <source>
        <strain evidence="7">KCTC 23714</strain>
    </source>
</reference>
<accession>A0A918ISJ9</accession>
<feature type="signal peptide" evidence="4">
    <location>
        <begin position="1"/>
        <end position="17"/>
    </location>
</feature>
<dbReference type="InterPro" id="IPR017585">
    <property type="entry name" value="SAF_FlgA"/>
</dbReference>
<evidence type="ECO:0000256" key="4">
    <source>
        <dbReference type="RuleBase" id="RU362063"/>
    </source>
</evidence>
<dbReference type="Pfam" id="PF13144">
    <property type="entry name" value="ChapFlgA"/>
    <property type="match status" value="1"/>
</dbReference>
<dbReference type="EMBL" id="BMYQ01000002">
    <property type="protein sequence ID" value="GGW25791.1"/>
    <property type="molecule type" value="Genomic_DNA"/>
</dbReference>
<evidence type="ECO:0000256" key="1">
    <source>
        <dbReference type="ARBA" id="ARBA00004418"/>
    </source>
</evidence>
<evidence type="ECO:0000313" key="7">
    <source>
        <dbReference type="EMBL" id="GGW25791.1"/>
    </source>
</evidence>
<dbReference type="CDD" id="cd11614">
    <property type="entry name" value="SAF_CpaB_FlgA_like"/>
    <property type="match status" value="1"/>
</dbReference>
<evidence type="ECO:0000259" key="6">
    <source>
        <dbReference type="SMART" id="SM00858"/>
    </source>
</evidence>
<dbReference type="NCBIfam" id="TIGR03170">
    <property type="entry name" value="flgA_cterm"/>
    <property type="match status" value="1"/>
</dbReference>
<keyword evidence="3 4" id="KW-0574">Periplasm</keyword>
<feature type="domain" description="SAF" evidence="6">
    <location>
        <begin position="17"/>
        <end position="75"/>
    </location>
</feature>
<keyword evidence="7" id="KW-0282">Flagellum</keyword>
<evidence type="ECO:0000256" key="2">
    <source>
        <dbReference type="ARBA" id="ARBA00022729"/>
    </source>
</evidence>
<keyword evidence="4" id="KW-1005">Bacterial flagellum biogenesis</keyword>
<dbReference type="RefSeq" id="WP_189632949.1">
    <property type="nucleotide sequence ID" value="NZ_BMYQ01000002.1"/>
</dbReference>
<dbReference type="GO" id="GO:0042597">
    <property type="term" value="C:periplasmic space"/>
    <property type="evidence" value="ECO:0007669"/>
    <property type="project" value="UniProtKB-SubCell"/>
</dbReference>
<feature type="region of interest" description="Disordered" evidence="5">
    <location>
        <begin position="124"/>
        <end position="144"/>
    </location>
</feature>
<proteinExistence type="inferred from homology"/>
<comment type="similarity">
    <text evidence="4">Belongs to the FlgA family.</text>
</comment>
<protein>
    <recommendedName>
        <fullName evidence="4">Flagella basal body P-ring formation protein FlgA</fullName>
    </recommendedName>
</protein>